<name>A0ABN7WX37_GIGMA</name>
<dbReference type="Proteomes" id="UP000789901">
    <property type="component" value="Unassembled WGS sequence"/>
</dbReference>
<comment type="caution">
    <text evidence="1">The sequence shown here is derived from an EMBL/GenBank/DDBJ whole genome shotgun (WGS) entry which is preliminary data.</text>
</comment>
<sequence>FIPFSGSNCFKLEKFLYIFIVLEAVAKRIFNIKIVFKKVFNIQFLVKLFC</sequence>
<accession>A0ABN7WX37</accession>
<organism evidence="1 2">
    <name type="scientific">Gigaspora margarita</name>
    <dbReference type="NCBI Taxonomy" id="4874"/>
    <lineage>
        <taxon>Eukaryota</taxon>
        <taxon>Fungi</taxon>
        <taxon>Fungi incertae sedis</taxon>
        <taxon>Mucoromycota</taxon>
        <taxon>Glomeromycotina</taxon>
        <taxon>Glomeromycetes</taxon>
        <taxon>Diversisporales</taxon>
        <taxon>Gigasporaceae</taxon>
        <taxon>Gigaspora</taxon>
    </lineage>
</organism>
<protein>
    <submittedName>
        <fullName evidence="1">15080_t:CDS:1</fullName>
    </submittedName>
</protein>
<keyword evidence="2" id="KW-1185">Reference proteome</keyword>
<evidence type="ECO:0000313" key="1">
    <source>
        <dbReference type="EMBL" id="CAG8842885.1"/>
    </source>
</evidence>
<gene>
    <name evidence="1" type="ORF">GMARGA_LOCUS36233</name>
</gene>
<proteinExistence type="predicted"/>
<dbReference type="EMBL" id="CAJVQB010070574">
    <property type="protein sequence ID" value="CAG8842885.1"/>
    <property type="molecule type" value="Genomic_DNA"/>
</dbReference>
<evidence type="ECO:0000313" key="2">
    <source>
        <dbReference type="Proteomes" id="UP000789901"/>
    </source>
</evidence>
<reference evidence="1 2" key="1">
    <citation type="submission" date="2021-06" db="EMBL/GenBank/DDBJ databases">
        <authorList>
            <person name="Kallberg Y."/>
            <person name="Tangrot J."/>
            <person name="Rosling A."/>
        </authorList>
    </citation>
    <scope>NUCLEOTIDE SEQUENCE [LARGE SCALE GENOMIC DNA]</scope>
    <source>
        <strain evidence="1 2">120-4 pot B 10/14</strain>
    </source>
</reference>
<feature type="non-terminal residue" evidence="1">
    <location>
        <position position="1"/>
    </location>
</feature>